<dbReference type="EMBL" id="BGPR01177794">
    <property type="protein sequence ID" value="GBM52601.1"/>
    <property type="molecule type" value="Genomic_DNA"/>
</dbReference>
<gene>
    <name evidence="2" type="ORF">AVEN_129430_1</name>
    <name evidence="3" type="ORF">AVEN_153561_1</name>
    <name evidence="4" type="ORF">AVEN_169643_1</name>
    <name evidence="5" type="ORF">AVEN_216383_1</name>
</gene>
<dbReference type="EMBL" id="BGPR01177807">
    <property type="protein sequence ID" value="GBM52637.1"/>
    <property type="molecule type" value="Genomic_DNA"/>
</dbReference>
<keyword evidence="6" id="KW-1185">Reference proteome</keyword>
<evidence type="ECO:0000313" key="4">
    <source>
        <dbReference type="EMBL" id="GBM52618.1"/>
    </source>
</evidence>
<dbReference type="EMBL" id="BGPR01177798">
    <property type="protein sequence ID" value="GBM52614.1"/>
    <property type="molecule type" value="Genomic_DNA"/>
</dbReference>
<evidence type="ECO:0000313" key="2">
    <source>
        <dbReference type="EMBL" id="GBM52601.1"/>
    </source>
</evidence>
<reference evidence="2 6" key="1">
    <citation type="journal article" date="2019" name="Sci. Rep.">
        <title>Orb-weaving spider Araneus ventricosus genome elucidates the spidroin gene catalogue.</title>
        <authorList>
            <person name="Kono N."/>
            <person name="Nakamura H."/>
            <person name="Ohtoshi R."/>
            <person name="Moran D.A.P."/>
            <person name="Shinohara A."/>
            <person name="Yoshida Y."/>
            <person name="Fujiwara M."/>
            <person name="Mori M."/>
            <person name="Tomita M."/>
            <person name="Arakawa K."/>
        </authorList>
    </citation>
    <scope>NUCLEOTIDE SEQUENCE [LARGE SCALE GENOMIC DNA]</scope>
</reference>
<feature type="compositionally biased region" description="Low complexity" evidence="1">
    <location>
        <begin position="90"/>
        <end position="99"/>
    </location>
</feature>
<dbReference type="EMBL" id="BGPR01177799">
    <property type="protein sequence ID" value="GBM52618.1"/>
    <property type="molecule type" value="Genomic_DNA"/>
</dbReference>
<feature type="region of interest" description="Disordered" evidence="1">
    <location>
        <begin position="73"/>
        <end position="99"/>
    </location>
</feature>
<organism evidence="2 6">
    <name type="scientific">Araneus ventricosus</name>
    <name type="common">Orbweaver spider</name>
    <name type="synonym">Epeira ventricosa</name>
    <dbReference type="NCBI Taxonomy" id="182803"/>
    <lineage>
        <taxon>Eukaryota</taxon>
        <taxon>Metazoa</taxon>
        <taxon>Ecdysozoa</taxon>
        <taxon>Arthropoda</taxon>
        <taxon>Chelicerata</taxon>
        <taxon>Arachnida</taxon>
        <taxon>Araneae</taxon>
        <taxon>Araneomorphae</taxon>
        <taxon>Entelegynae</taxon>
        <taxon>Araneoidea</taxon>
        <taxon>Araneidae</taxon>
        <taxon>Araneus</taxon>
    </lineage>
</organism>
<name>A0A4Y2GGW7_ARAVE</name>
<dbReference type="AlphaFoldDB" id="A0A4Y2GGW7"/>
<dbReference type="Proteomes" id="UP000499080">
    <property type="component" value="Unassembled WGS sequence"/>
</dbReference>
<protein>
    <submittedName>
        <fullName evidence="2">Uncharacterized protein</fullName>
    </submittedName>
</protein>
<evidence type="ECO:0000313" key="6">
    <source>
        <dbReference type="Proteomes" id="UP000499080"/>
    </source>
</evidence>
<evidence type="ECO:0000313" key="5">
    <source>
        <dbReference type="EMBL" id="GBM52637.1"/>
    </source>
</evidence>
<comment type="caution">
    <text evidence="2">The sequence shown here is derived from an EMBL/GenBank/DDBJ whole genome shotgun (WGS) entry which is preliminary data.</text>
</comment>
<evidence type="ECO:0000313" key="3">
    <source>
        <dbReference type="EMBL" id="GBM52614.1"/>
    </source>
</evidence>
<accession>A0A4Y2GGW7</accession>
<sequence>MSNCRSCFNLGQNRFRNSNIKKLICKNEIKICSRPWQLSEPWFWGRNVLGSTPDSIKDPPCMGPVARQIMRSGQRPPVRNFGEGAPAQVSSSSSAHGSK</sequence>
<evidence type="ECO:0000256" key="1">
    <source>
        <dbReference type="SAM" id="MobiDB-lite"/>
    </source>
</evidence>
<proteinExistence type="predicted"/>